<proteinExistence type="predicted"/>
<evidence type="ECO:0008006" key="3">
    <source>
        <dbReference type="Google" id="ProtNLM"/>
    </source>
</evidence>
<name>A0ABY4J6S8_9BACT</name>
<evidence type="ECO:0000313" key="1">
    <source>
        <dbReference type="EMBL" id="UPL48530.1"/>
    </source>
</evidence>
<gene>
    <name evidence="1" type="ORF">MWH26_15220</name>
</gene>
<keyword evidence="2" id="KW-1185">Reference proteome</keyword>
<reference evidence="1 2" key="1">
    <citation type="submission" date="2022-04" db="EMBL/GenBank/DDBJ databases">
        <title>Hymenobacter sp. isolated from the air.</title>
        <authorList>
            <person name="Won M."/>
            <person name="Lee C.-M."/>
            <person name="Woen H.-Y."/>
            <person name="Kwon S.-W."/>
        </authorList>
    </citation>
    <scope>NUCLEOTIDE SEQUENCE [LARGE SCALE GENOMIC DNA]</scope>
    <source>
        <strain evidence="2">5516 S-25</strain>
    </source>
</reference>
<dbReference type="Proteomes" id="UP000829647">
    <property type="component" value="Chromosome"/>
</dbReference>
<dbReference type="EMBL" id="CP095848">
    <property type="protein sequence ID" value="UPL48530.1"/>
    <property type="molecule type" value="Genomic_DNA"/>
</dbReference>
<sequence>MLSLEKDSTLILAKVSRGQRVYIPSGLNTRVLLSSKNQKWLNHLDKFNYLLSYLYFIRATHVKYRKNDFIPLHAATFRQYVGRRLAADIVSFWIEQGVIEENAQYIVGKKSKGYRFTSEYRNRKFIDVGVIDERFEKRLRTLEARRQSTFDTSYTPHAFLSFNLHELRIEAERAIHYLNCEALLADAVEDANVIFSEQHLVIKTVEERRFWIKRDTTGNRIHNNLTNLRADMRQFLYLETGEQLVNLDIRNSQPLILCVLLKKHFDKQMPVDMLAYIEQCEKGQLYEALMDHFDLPIAERTEKARKAFKKRVFGNVFYGKNSTAPNKKDWRLFAELYPSVAGFIYDRKKHDYTQLPIDMQRMEAEIMIDGVIGEIAKGYYPQDFFALTIHDSVVTTRENAEYVKYLMQLEFAKFGINPTIQQENLN</sequence>
<organism evidence="1 2">
    <name type="scientific">Hymenobacter sublimis</name>
    <dbReference type="NCBI Taxonomy" id="2933777"/>
    <lineage>
        <taxon>Bacteria</taxon>
        <taxon>Pseudomonadati</taxon>
        <taxon>Bacteroidota</taxon>
        <taxon>Cytophagia</taxon>
        <taxon>Cytophagales</taxon>
        <taxon>Hymenobacteraceae</taxon>
        <taxon>Hymenobacter</taxon>
    </lineage>
</organism>
<protein>
    <recommendedName>
        <fullName evidence="3">DNA-directed DNA polymerase family A palm domain-containing protein</fullName>
    </recommendedName>
</protein>
<evidence type="ECO:0000313" key="2">
    <source>
        <dbReference type="Proteomes" id="UP000829647"/>
    </source>
</evidence>
<accession>A0ABY4J6S8</accession>
<dbReference type="RefSeq" id="WP_247974938.1">
    <property type="nucleotide sequence ID" value="NZ_CP095848.1"/>
</dbReference>